<dbReference type="PANTHER" id="PTHR23519:SF1">
    <property type="entry name" value="AUTOPHAGY-RELATED PROTEIN 22"/>
    <property type="match status" value="1"/>
</dbReference>
<evidence type="ECO:0000256" key="1">
    <source>
        <dbReference type="ARBA" id="ARBA00004127"/>
    </source>
</evidence>
<dbReference type="InterPro" id="IPR036259">
    <property type="entry name" value="MFS_trans_sf"/>
</dbReference>
<feature type="transmembrane region" description="Helical" evidence="6">
    <location>
        <begin position="98"/>
        <end position="116"/>
    </location>
</feature>
<evidence type="ECO:0000256" key="4">
    <source>
        <dbReference type="ARBA" id="ARBA00022989"/>
    </source>
</evidence>
<feature type="transmembrane region" description="Helical" evidence="6">
    <location>
        <begin position="122"/>
        <end position="147"/>
    </location>
</feature>
<feature type="transmembrane region" description="Helical" evidence="6">
    <location>
        <begin position="27"/>
        <end position="54"/>
    </location>
</feature>
<feature type="domain" description="Major facilitator superfamily (MFS) profile" evidence="7">
    <location>
        <begin position="254"/>
        <end position="441"/>
    </location>
</feature>
<feature type="transmembrane region" description="Helical" evidence="6">
    <location>
        <begin position="343"/>
        <end position="366"/>
    </location>
</feature>
<feature type="transmembrane region" description="Helical" evidence="6">
    <location>
        <begin position="378"/>
        <end position="404"/>
    </location>
</feature>
<organism evidence="8 9">
    <name type="scientific">Aquimonas voraii</name>
    <dbReference type="NCBI Taxonomy" id="265719"/>
    <lineage>
        <taxon>Bacteria</taxon>
        <taxon>Pseudomonadati</taxon>
        <taxon>Pseudomonadota</taxon>
        <taxon>Gammaproteobacteria</taxon>
        <taxon>Lysobacterales</taxon>
        <taxon>Lysobacteraceae</taxon>
        <taxon>Aquimonas</taxon>
    </lineage>
</organism>
<dbReference type="SUPFAM" id="SSF103473">
    <property type="entry name" value="MFS general substrate transporter"/>
    <property type="match status" value="1"/>
</dbReference>
<dbReference type="GO" id="GO:0022857">
    <property type="term" value="F:transmembrane transporter activity"/>
    <property type="evidence" value="ECO:0007669"/>
    <property type="project" value="InterPro"/>
</dbReference>
<feature type="transmembrane region" description="Helical" evidence="6">
    <location>
        <begin position="256"/>
        <end position="278"/>
    </location>
</feature>
<reference evidence="8 9" key="1">
    <citation type="submission" date="2016-10" db="EMBL/GenBank/DDBJ databases">
        <authorList>
            <person name="de Groot N.N."/>
        </authorList>
    </citation>
    <scope>NUCLEOTIDE SEQUENCE [LARGE SCALE GENOMIC DNA]</scope>
    <source>
        <strain evidence="8 9">DSM 16957</strain>
    </source>
</reference>
<dbReference type="PANTHER" id="PTHR23519">
    <property type="entry name" value="AUTOPHAGY-RELATED PROTEIN 22"/>
    <property type="match status" value="1"/>
</dbReference>
<evidence type="ECO:0000256" key="3">
    <source>
        <dbReference type="ARBA" id="ARBA00022692"/>
    </source>
</evidence>
<evidence type="ECO:0000313" key="8">
    <source>
        <dbReference type="EMBL" id="SDD16396.1"/>
    </source>
</evidence>
<keyword evidence="4 6" id="KW-1133">Transmembrane helix</keyword>
<dbReference type="AlphaFoldDB" id="A0A1G6SJS2"/>
<evidence type="ECO:0000256" key="2">
    <source>
        <dbReference type="ARBA" id="ARBA00022448"/>
    </source>
</evidence>
<dbReference type="InterPro" id="IPR024671">
    <property type="entry name" value="Atg22-like"/>
</dbReference>
<evidence type="ECO:0000256" key="5">
    <source>
        <dbReference type="ARBA" id="ARBA00023136"/>
    </source>
</evidence>
<evidence type="ECO:0000313" key="9">
    <source>
        <dbReference type="Proteomes" id="UP000199603"/>
    </source>
</evidence>
<dbReference type="PROSITE" id="PS50850">
    <property type="entry name" value="MFS"/>
    <property type="match status" value="1"/>
</dbReference>
<dbReference type="EMBL" id="FNAG01000001">
    <property type="protein sequence ID" value="SDD16396.1"/>
    <property type="molecule type" value="Genomic_DNA"/>
</dbReference>
<feature type="transmembrane region" description="Helical" evidence="6">
    <location>
        <begin position="159"/>
        <end position="183"/>
    </location>
</feature>
<dbReference type="GO" id="GO:0012505">
    <property type="term" value="C:endomembrane system"/>
    <property type="evidence" value="ECO:0007669"/>
    <property type="project" value="UniProtKB-SubCell"/>
</dbReference>
<feature type="transmembrane region" description="Helical" evidence="6">
    <location>
        <begin position="410"/>
        <end position="429"/>
    </location>
</feature>
<dbReference type="STRING" id="265719.SAMN04488509_101516"/>
<dbReference type="RefSeq" id="WP_091238441.1">
    <property type="nucleotide sequence ID" value="NZ_FNAG01000001.1"/>
</dbReference>
<evidence type="ECO:0000256" key="6">
    <source>
        <dbReference type="SAM" id="Phobius"/>
    </source>
</evidence>
<feature type="transmembrane region" description="Helical" evidence="6">
    <location>
        <begin position="66"/>
        <end position="86"/>
    </location>
</feature>
<feature type="transmembrane region" description="Helical" evidence="6">
    <location>
        <begin position="320"/>
        <end position="337"/>
    </location>
</feature>
<protein>
    <submittedName>
        <fullName evidence="8">MFS transporter, UMF1 family</fullName>
    </submittedName>
</protein>
<proteinExistence type="predicted"/>
<accession>A0A1G6SJS2</accession>
<gene>
    <name evidence="8" type="ORF">SAMN04488509_101516</name>
</gene>
<sequence>MHATAPEPLRIRRSHTPPTPAVRRRELWAWMMFDFANSGYTTVVITAVFSAYFVATVAGNADWATFAWTAALSLSYALILLSAPVLGAWADLRAGKRALLWWTTGLCVLGTAALAWTGPGSVVLALVLIVLTNTAYGTGENVIAAFLPELAREEAMGRLSGYGWAVGYLGGLAILAVCLWWITGADSRGSETVTAVQQSMLFTALVFALAALPTLLLLRERARPQPLPPGGALLATAFLRVRESLLGSAGLTDLRWLLACIVFYQAGVATVIAIAAIFTTQALGFTTAESIQLILVVNVTAAAGAFLFGWLQDRLGHKPLLALSLLGWLLAIGLFWFSESRTVVWAAANVAGLCMGASQSVGRALVGVLCPPAREAEIFGLWGLAVKLASILGPLSYGAVSWISGGDHRTAMLCTALFFIAGLAILFSIDIERGRAARGLG</sequence>
<name>A0A1G6SJS2_9GAMM</name>
<keyword evidence="9" id="KW-1185">Reference proteome</keyword>
<keyword evidence="2" id="KW-0813">Transport</keyword>
<dbReference type="InterPro" id="IPR050495">
    <property type="entry name" value="ATG22/LtaA_families"/>
</dbReference>
<keyword evidence="5 6" id="KW-0472">Membrane</keyword>
<dbReference type="OrthoDB" id="9768783at2"/>
<evidence type="ECO:0000259" key="7">
    <source>
        <dbReference type="PROSITE" id="PS50850"/>
    </source>
</evidence>
<dbReference type="Proteomes" id="UP000199603">
    <property type="component" value="Unassembled WGS sequence"/>
</dbReference>
<feature type="transmembrane region" description="Helical" evidence="6">
    <location>
        <begin position="195"/>
        <end position="218"/>
    </location>
</feature>
<keyword evidence="3 6" id="KW-0812">Transmembrane</keyword>
<feature type="transmembrane region" description="Helical" evidence="6">
    <location>
        <begin position="290"/>
        <end position="311"/>
    </location>
</feature>
<dbReference type="InterPro" id="IPR020846">
    <property type="entry name" value="MFS_dom"/>
</dbReference>
<comment type="subcellular location">
    <subcellularLocation>
        <location evidence="1">Endomembrane system</location>
        <topology evidence="1">Multi-pass membrane protein</topology>
    </subcellularLocation>
</comment>
<dbReference type="Gene3D" id="1.20.1250.20">
    <property type="entry name" value="MFS general substrate transporter like domains"/>
    <property type="match status" value="2"/>
</dbReference>
<dbReference type="Pfam" id="PF11700">
    <property type="entry name" value="ATG22"/>
    <property type="match status" value="1"/>
</dbReference>